<evidence type="ECO:0000313" key="2">
    <source>
        <dbReference type="EMBL" id="CAF4616261.1"/>
    </source>
</evidence>
<dbReference type="Proteomes" id="UP000676336">
    <property type="component" value="Unassembled WGS sequence"/>
</dbReference>
<sequence>IEAASDLISEEEEGDLAYDDDDDKETDEEVNIESDAEDDIELELTSLQLNNNNSSSIDHFELLKNVFALMKKSRLIIKFIR</sequence>
<feature type="non-terminal residue" evidence="2">
    <location>
        <position position="1"/>
    </location>
</feature>
<proteinExistence type="predicted"/>
<feature type="non-terminal residue" evidence="2">
    <location>
        <position position="81"/>
    </location>
</feature>
<comment type="caution">
    <text evidence="2">The sequence shown here is derived from an EMBL/GenBank/DDBJ whole genome shotgun (WGS) entry which is preliminary data.</text>
</comment>
<organism evidence="2 3">
    <name type="scientific">Rotaria magnacalcarata</name>
    <dbReference type="NCBI Taxonomy" id="392030"/>
    <lineage>
        <taxon>Eukaryota</taxon>
        <taxon>Metazoa</taxon>
        <taxon>Spiralia</taxon>
        <taxon>Gnathifera</taxon>
        <taxon>Rotifera</taxon>
        <taxon>Eurotatoria</taxon>
        <taxon>Bdelloidea</taxon>
        <taxon>Philodinida</taxon>
        <taxon>Philodinidae</taxon>
        <taxon>Rotaria</taxon>
    </lineage>
</organism>
<name>A0A8S2Z777_9BILA</name>
<gene>
    <name evidence="2" type="ORF">SMN809_LOCUS39684</name>
</gene>
<dbReference type="AlphaFoldDB" id="A0A8S2Z777"/>
<evidence type="ECO:0000313" key="3">
    <source>
        <dbReference type="Proteomes" id="UP000676336"/>
    </source>
</evidence>
<feature type="region of interest" description="Disordered" evidence="1">
    <location>
        <begin position="1"/>
        <end position="37"/>
    </location>
</feature>
<protein>
    <submittedName>
        <fullName evidence="2">Uncharacterized protein</fullName>
    </submittedName>
</protein>
<evidence type="ECO:0000256" key="1">
    <source>
        <dbReference type="SAM" id="MobiDB-lite"/>
    </source>
</evidence>
<reference evidence="2" key="1">
    <citation type="submission" date="2021-02" db="EMBL/GenBank/DDBJ databases">
        <authorList>
            <person name="Nowell W R."/>
        </authorList>
    </citation>
    <scope>NUCLEOTIDE SEQUENCE</scope>
</reference>
<accession>A0A8S2Z777</accession>
<dbReference type="EMBL" id="CAJOBI010107197">
    <property type="protein sequence ID" value="CAF4616261.1"/>
    <property type="molecule type" value="Genomic_DNA"/>
</dbReference>
<dbReference type="PROSITE" id="PS51450">
    <property type="entry name" value="LRR"/>
    <property type="match status" value="1"/>
</dbReference>
<feature type="compositionally biased region" description="Acidic residues" evidence="1">
    <location>
        <begin position="8"/>
        <end position="37"/>
    </location>
</feature>
<dbReference type="InterPro" id="IPR001611">
    <property type="entry name" value="Leu-rich_rpt"/>
</dbReference>